<dbReference type="PANTHER" id="PTHR48421:SF1">
    <property type="entry name" value="MYCBP-ASSOCIATED PROTEIN"/>
    <property type="match status" value="1"/>
</dbReference>
<evidence type="ECO:0000313" key="3">
    <source>
        <dbReference type="Proteomes" id="UP000424527"/>
    </source>
</evidence>
<feature type="compositionally biased region" description="Basic and acidic residues" evidence="1">
    <location>
        <begin position="704"/>
        <end position="763"/>
    </location>
</feature>
<gene>
    <name evidence="2" type="ORF">D5F01_LYC00990</name>
</gene>
<keyword evidence="3" id="KW-1185">Reference proteome</keyword>
<protein>
    <submittedName>
        <fullName evidence="2">MYCBP-associated protein AMAM-1 AMY-1-binding protein 1</fullName>
    </submittedName>
</protein>
<feature type="compositionally biased region" description="Basic and acidic residues" evidence="1">
    <location>
        <begin position="1"/>
        <end position="13"/>
    </location>
</feature>
<accession>A0A6G0JBK9</accession>
<reference evidence="2 3" key="1">
    <citation type="submission" date="2019-07" db="EMBL/GenBank/DDBJ databases">
        <title>Chromosome genome assembly for large yellow croaker.</title>
        <authorList>
            <person name="Xiao S."/>
        </authorList>
    </citation>
    <scope>NUCLEOTIDE SEQUENCE [LARGE SCALE GENOMIC DNA]</scope>
    <source>
        <strain evidence="2">JMULYC20181020</strain>
        <tissue evidence="2">Muscle</tissue>
    </source>
</reference>
<organism evidence="2 3">
    <name type="scientific">Larimichthys crocea</name>
    <name type="common">Large yellow croaker</name>
    <name type="synonym">Pseudosciaena crocea</name>
    <dbReference type="NCBI Taxonomy" id="215358"/>
    <lineage>
        <taxon>Eukaryota</taxon>
        <taxon>Metazoa</taxon>
        <taxon>Chordata</taxon>
        <taxon>Craniata</taxon>
        <taxon>Vertebrata</taxon>
        <taxon>Euteleostomi</taxon>
        <taxon>Actinopterygii</taxon>
        <taxon>Neopterygii</taxon>
        <taxon>Teleostei</taxon>
        <taxon>Neoteleostei</taxon>
        <taxon>Acanthomorphata</taxon>
        <taxon>Eupercaria</taxon>
        <taxon>Sciaenidae</taxon>
        <taxon>Larimichthys</taxon>
    </lineage>
</organism>
<dbReference type="AlphaFoldDB" id="A0A6G0JBK9"/>
<dbReference type="Proteomes" id="UP000424527">
    <property type="component" value="Unassembled WGS sequence"/>
</dbReference>
<dbReference type="Pfam" id="PF14646">
    <property type="entry name" value="MYCBPAP"/>
    <property type="match status" value="1"/>
</dbReference>
<sequence length="835" mass="95163">MSRGETKKKELGPLRHAGSKKLKTTEELYILDDDQSNASTLKGEDVQALTFRPQDLNKPHTPRPPNGRPKPAFMACVRKTQTVDEDVNAMRGPVAHPKYMDPDSQPLDYAGLQFDDQGMILPHSILGSLEDFRSYLMAKGETELAKRIPKSQRDIPSERNHSEAVESRRGLPSAYRNVQSNALQHWRTHMMQRRRQQGVLSDLLDRPVENLLMNQANGFRQTQEQREFLNQVMPLIHSGYGYRVGSEFWSQPQRYGDEMSGIMATLTQTEQGRREPVTHVGQPSSIRRESGLICTEILRPASRTWDQSAYLQHQCQELREVLQDMDIRNPDIDGLEVIGSSKPSTFVTVCRSPLLEKKEEEKEHKEMKKENIDPLAQCNDVQSDALLIPALRFCGQLASWTGNSTMNQGEVGISATIIFEALTGERASSHLELHNEGSTVIFYSWQQLLVPHSFPNLRSQTKRPHFYFNSSSGVILPGDTQQVEFIFKSEKPGIKTELWQLNTHPVLLQGASMQITLRGVALYQDKTADERLFIEMKLEKIVVVKLCRSIVYEALQGVHTPKRPSSPAELYITEEQEFLSKNPMWQYLQQPVEDLKRLWQEMNPGCSWDLSVDTLRQVVLSQPKQESAQEESLAQLNSLLLQLSEPSELKQHLTAAVIGQQLWRKLLDMMVVEATWLRNLLGLPERDTWDDTKEESQISDADMADNKDETSEKTEGSKEKRSGARSRIKDVGKRLSAEKSVEDTRKKSKRRDEAGRLSREKPGRRSASTDLHSDSVSRHLDDQTVEPEVMDKYTRLLHKKVYALMEDLVDHLCDLMDELNEGDEQDTHADTAAVH</sequence>
<feature type="compositionally biased region" description="Basic and acidic residues" evidence="1">
    <location>
        <begin position="147"/>
        <end position="169"/>
    </location>
</feature>
<name>A0A6G0JBK9_LARCR</name>
<dbReference type="Gene3D" id="2.60.40.10">
    <property type="entry name" value="Immunoglobulins"/>
    <property type="match status" value="1"/>
</dbReference>
<dbReference type="EMBL" id="REGW02000001">
    <property type="protein sequence ID" value="KAE8300842.1"/>
    <property type="molecule type" value="Genomic_DNA"/>
</dbReference>
<evidence type="ECO:0000256" key="1">
    <source>
        <dbReference type="SAM" id="MobiDB-lite"/>
    </source>
</evidence>
<feature type="compositionally biased region" description="Basic and acidic residues" evidence="1">
    <location>
        <begin position="771"/>
        <end position="782"/>
    </location>
</feature>
<feature type="region of interest" description="Disordered" evidence="1">
    <location>
        <begin position="50"/>
        <end position="71"/>
    </location>
</feature>
<proteinExistence type="predicted"/>
<comment type="caution">
    <text evidence="2">The sequence shown here is derived from an EMBL/GenBank/DDBJ whole genome shotgun (WGS) entry which is preliminary data.</text>
</comment>
<dbReference type="PANTHER" id="PTHR48421">
    <property type="entry name" value="MYCBP-ASSOCIATED PROTEIN"/>
    <property type="match status" value="1"/>
</dbReference>
<feature type="region of interest" description="Disordered" evidence="1">
    <location>
        <begin position="690"/>
        <end position="783"/>
    </location>
</feature>
<evidence type="ECO:0000313" key="2">
    <source>
        <dbReference type="EMBL" id="KAE8300842.1"/>
    </source>
</evidence>
<dbReference type="InterPro" id="IPR013783">
    <property type="entry name" value="Ig-like_fold"/>
</dbReference>
<feature type="region of interest" description="Disordered" evidence="1">
    <location>
        <begin position="147"/>
        <end position="170"/>
    </location>
</feature>
<feature type="region of interest" description="Disordered" evidence="1">
    <location>
        <begin position="1"/>
        <end position="23"/>
    </location>
</feature>
<dbReference type="InterPro" id="IPR032707">
    <property type="entry name" value="MYCBPAP"/>
</dbReference>